<protein>
    <submittedName>
        <fullName evidence="1">Uncharacterized protein</fullName>
    </submittedName>
</protein>
<evidence type="ECO:0000313" key="1">
    <source>
        <dbReference type="EMBL" id="PXV74506.1"/>
    </source>
</evidence>
<evidence type="ECO:0000313" key="2">
    <source>
        <dbReference type="Proteomes" id="UP000247780"/>
    </source>
</evidence>
<dbReference type="EMBL" id="QICQ01000044">
    <property type="protein sequence ID" value="PXV74506.1"/>
    <property type="molecule type" value="Genomic_DNA"/>
</dbReference>
<organism evidence="1 2">
    <name type="scientific">Nitrosomonas eutropha</name>
    <dbReference type="NCBI Taxonomy" id="916"/>
    <lineage>
        <taxon>Bacteria</taxon>
        <taxon>Pseudomonadati</taxon>
        <taxon>Pseudomonadota</taxon>
        <taxon>Betaproteobacteria</taxon>
        <taxon>Nitrosomonadales</taxon>
        <taxon>Nitrosomonadaceae</taxon>
        <taxon>Nitrosomonas</taxon>
    </lineage>
</organism>
<dbReference type="Proteomes" id="UP000247780">
    <property type="component" value="Unassembled WGS sequence"/>
</dbReference>
<comment type="caution">
    <text evidence="1">The sequence shown here is derived from an EMBL/GenBank/DDBJ whole genome shotgun (WGS) entry which is preliminary data.</text>
</comment>
<accession>A0ABX5M7B4</accession>
<proteinExistence type="predicted"/>
<sequence>MKETQLVPLSPQVPGLLQRVALRVILLDLESVWHWQRPVGRHPLDVLFPKGRLAQSVTARLMMVASSGDTTGGLDAGPHLDDLIRVNGHCRITKTFA</sequence>
<name>A0ABX5M7B4_9PROT</name>
<reference evidence="1 2" key="1">
    <citation type="submission" date="2018-04" db="EMBL/GenBank/DDBJ databases">
        <title>Active sludge and wastewater microbial communities from Klosterneuburg, Austria.</title>
        <authorList>
            <person name="Wagner M."/>
        </authorList>
    </citation>
    <scope>NUCLEOTIDE SEQUENCE [LARGE SCALE GENOMIC DNA]</scope>
    <source>
        <strain evidence="1 2">Nm 57</strain>
    </source>
</reference>
<keyword evidence="2" id="KW-1185">Reference proteome</keyword>
<gene>
    <name evidence="1" type="ORF">C8R14_14415</name>
</gene>